<dbReference type="Gene3D" id="3.10.580.10">
    <property type="entry name" value="CBS-domain"/>
    <property type="match status" value="1"/>
</dbReference>
<dbReference type="InterPro" id="IPR044751">
    <property type="entry name" value="Ion_transp-like_CBS"/>
</dbReference>
<evidence type="ECO:0000313" key="13">
    <source>
        <dbReference type="Proteomes" id="UP000315724"/>
    </source>
</evidence>
<dbReference type="Pfam" id="PF01595">
    <property type="entry name" value="CNNM"/>
    <property type="match status" value="1"/>
</dbReference>
<dbReference type="Proteomes" id="UP000315724">
    <property type="component" value="Chromosome"/>
</dbReference>
<sequence>MYTLLILYALVAVGFSFFCSIAEAVLLSVTPSFIATLKEKGKPSATLLEKLKGNVDRPLAAILSLNTVAHTVGAAGVGAEAAKIWQTEHAGGHAVGWASAVMTLVILVLSEIIPKTIGAVYWRPLAGPIAYMVSWLILVLYPLVLLSEKLTQLIGGKDREGIITREEVAAMAHISAQTGQIEASESRILANLFKLQVLVAEDVMTPRTVIRAFPQSMTVNEVVQQFPMLAVSRIPIYEVDIDSVTGFVLKSDILLAQANEKKQTTLKELGREIKKIAASTPLSELFDLLLNERAHIALVLDQYGGTDGLVTLEDVIETLLGMEIVDEADKADDMQKLARKQWEKRAKAMGLEP</sequence>
<gene>
    <name evidence="12" type="primary">tlyC</name>
    <name evidence="12" type="ORF">Mal48_47410</name>
</gene>
<evidence type="ECO:0000256" key="9">
    <source>
        <dbReference type="SAM" id="Phobius"/>
    </source>
</evidence>
<evidence type="ECO:0000256" key="2">
    <source>
        <dbReference type="ARBA" id="ARBA00022692"/>
    </source>
</evidence>
<evidence type="ECO:0000259" key="11">
    <source>
        <dbReference type="PROSITE" id="PS51846"/>
    </source>
</evidence>
<dbReference type="EMBL" id="CP036267">
    <property type="protein sequence ID" value="QDT35464.1"/>
    <property type="molecule type" value="Genomic_DNA"/>
</dbReference>
<reference evidence="12 13" key="1">
    <citation type="submission" date="2019-02" db="EMBL/GenBank/DDBJ databases">
        <title>Deep-cultivation of Planctomycetes and their phenomic and genomic characterization uncovers novel biology.</title>
        <authorList>
            <person name="Wiegand S."/>
            <person name="Jogler M."/>
            <person name="Boedeker C."/>
            <person name="Pinto D."/>
            <person name="Vollmers J."/>
            <person name="Rivas-Marin E."/>
            <person name="Kohn T."/>
            <person name="Peeters S.H."/>
            <person name="Heuer A."/>
            <person name="Rast P."/>
            <person name="Oberbeckmann S."/>
            <person name="Bunk B."/>
            <person name="Jeske O."/>
            <person name="Meyerdierks A."/>
            <person name="Storesund J.E."/>
            <person name="Kallscheuer N."/>
            <person name="Luecker S."/>
            <person name="Lage O.M."/>
            <person name="Pohl T."/>
            <person name="Merkel B.J."/>
            <person name="Hornburger P."/>
            <person name="Mueller R.-W."/>
            <person name="Bruemmer F."/>
            <person name="Labrenz M."/>
            <person name="Spormann A.M."/>
            <person name="Op den Camp H."/>
            <person name="Overmann J."/>
            <person name="Amann R."/>
            <person name="Jetten M.S.M."/>
            <person name="Mascher T."/>
            <person name="Medema M.H."/>
            <person name="Devos D.P."/>
            <person name="Kaster A.-K."/>
            <person name="Ovreas L."/>
            <person name="Rohde M."/>
            <person name="Galperin M.Y."/>
            <person name="Jogler C."/>
        </authorList>
    </citation>
    <scope>NUCLEOTIDE SEQUENCE [LARGE SCALE GENOMIC DNA]</scope>
    <source>
        <strain evidence="12 13">Mal48</strain>
    </source>
</reference>
<dbReference type="InterPro" id="IPR046342">
    <property type="entry name" value="CBS_dom_sf"/>
</dbReference>
<name>A0A517QV33_9PLAN</name>
<dbReference type="CDD" id="cd04590">
    <property type="entry name" value="CBS_pair_CorC_HlyC_assoc"/>
    <property type="match status" value="1"/>
</dbReference>
<protein>
    <submittedName>
        <fullName evidence="12">Hemolysin C</fullName>
    </submittedName>
</protein>
<evidence type="ECO:0000256" key="5">
    <source>
        <dbReference type="ARBA" id="ARBA00023122"/>
    </source>
</evidence>
<evidence type="ECO:0000256" key="3">
    <source>
        <dbReference type="ARBA" id="ARBA00022737"/>
    </source>
</evidence>
<evidence type="ECO:0000313" key="12">
    <source>
        <dbReference type="EMBL" id="QDT35464.1"/>
    </source>
</evidence>
<dbReference type="PROSITE" id="PS51846">
    <property type="entry name" value="CNNM"/>
    <property type="match status" value="1"/>
</dbReference>
<dbReference type="PANTHER" id="PTHR22777">
    <property type="entry name" value="HEMOLYSIN-RELATED"/>
    <property type="match status" value="1"/>
</dbReference>
<evidence type="ECO:0000256" key="1">
    <source>
        <dbReference type="ARBA" id="ARBA00004141"/>
    </source>
</evidence>
<keyword evidence="3" id="KW-0677">Repeat</keyword>
<evidence type="ECO:0000256" key="7">
    <source>
        <dbReference type="PROSITE-ProRule" id="PRU00703"/>
    </source>
</evidence>
<dbReference type="AlphaFoldDB" id="A0A517QV33"/>
<dbReference type="InterPro" id="IPR002550">
    <property type="entry name" value="CNNM"/>
</dbReference>
<dbReference type="Pfam" id="PF00571">
    <property type="entry name" value="CBS"/>
    <property type="match status" value="1"/>
</dbReference>
<evidence type="ECO:0000259" key="10">
    <source>
        <dbReference type="PROSITE" id="PS51371"/>
    </source>
</evidence>
<comment type="subcellular location">
    <subcellularLocation>
        <location evidence="1">Membrane</location>
        <topology evidence="1">Multi-pass membrane protein</topology>
    </subcellularLocation>
</comment>
<feature type="transmembrane region" description="Helical" evidence="9">
    <location>
        <begin position="125"/>
        <end position="144"/>
    </location>
</feature>
<dbReference type="PANTHER" id="PTHR22777:SF4">
    <property type="entry name" value="UPF0053 PROTEIN SLL1254"/>
    <property type="match status" value="1"/>
</dbReference>
<keyword evidence="4 8" id="KW-1133">Transmembrane helix</keyword>
<dbReference type="InterPro" id="IPR000644">
    <property type="entry name" value="CBS_dom"/>
</dbReference>
<dbReference type="RefSeq" id="WP_145205075.1">
    <property type="nucleotide sequence ID" value="NZ_CP036267.1"/>
</dbReference>
<keyword evidence="6 8" id="KW-0472">Membrane</keyword>
<evidence type="ECO:0000256" key="4">
    <source>
        <dbReference type="ARBA" id="ARBA00022989"/>
    </source>
</evidence>
<dbReference type="SUPFAM" id="SSF54631">
    <property type="entry name" value="CBS-domain pair"/>
    <property type="match status" value="1"/>
</dbReference>
<organism evidence="12 13">
    <name type="scientific">Thalassoglobus polymorphus</name>
    <dbReference type="NCBI Taxonomy" id="2527994"/>
    <lineage>
        <taxon>Bacteria</taxon>
        <taxon>Pseudomonadati</taxon>
        <taxon>Planctomycetota</taxon>
        <taxon>Planctomycetia</taxon>
        <taxon>Planctomycetales</taxon>
        <taxon>Planctomycetaceae</taxon>
        <taxon>Thalassoglobus</taxon>
    </lineage>
</organism>
<feature type="domain" description="CBS" evidence="10">
    <location>
        <begin position="204"/>
        <end position="263"/>
    </location>
</feature>
<dbReference type="KEGG" id="tpol:Mal48_47410"/>
<feature type="domain" description="CNNM transmembrane" evidence="11">
    <location>
        <begin position="1"/>
        <end position="185"/>
    </location>
</feature>
<feature type="domain" description="CBS" evidence="10">
    <location>
        <begin position="269"/>
        <end position="327"/>
    </location>
</feature>
<feature type="transmembrane region" description="Helical" evidence="9">
    <location>
        <begin position="94"/>
        <end position="113"/>
    </location>
</feature>
<dbReference type="PROSITE" id="PS51371">
    <property type="entry name" value="CBS"/>
    <property type="match status" value="2"/>
</dbReference>
<dbReference type="OrthoDB" id="9798188at2"/>
<keyword evidence="2 8" id="KW-0812">Transmembrane</keyword>
<evidence type="ECO:0000256" key="6">
    <source>
        <dbReference type="ARBA" id="ARBA00023136"/>
    </source>
</evidence>
<accession>A0A517QV33</accession>
<dbReference type="GO" id="GO:0005886">
    <property type="term" value="C:plasma membrane"/>
    <property type="evidence" value="ECO:0007669"/>
    <property type="project" value="TreeGrafter"/>
</dbReference>
<keyword evidence="13" id="KW-1185">Reference proteome</keyword>
<evidence type="ECO:0000256" key="8">
    <source>
        <dbReference type="PROSITE-ProRule" id="PRU01193"/>
    </source>
</evidence>
<proteinExistence type="predicted"/>
<keyword evidence="5 7" id="KW-0129">CBS domain</keyword>